<dbReference type="InterPro" id="IPR052020">
    <property type="entry name" value="Cyclic_di-GMP/3'3'-cGAMP_PDE"/>
</dbReference>
<dbReference type="SMART" id="SM00471">
    <property type="entry name" value="HDc"/>
    <property type="match status" value="1"/>
</dbReference>
<feature type="domain" description="HD-GYP" evidence="4">
    <location>
        <begin position="145"/>
        <end position="342"/>
    </location>
</feature>
<accession>C5B5B5</accession>
<protein>
    <submittedName>
        <fullName evidence="5">Response regulator (RpfG)</fullName>
    </submittedName>
</protein>
<dbReference type="InterPro" id="IPR003607">
    <property type="entry name" value="HD/PDEase_dom"/>
</dbReference>
<dbReference type="PANTHER" id="PTHR45228:SF1">
    <property type="entry name" value="CYCLIC DI-GMP PHOSPHODIESTERASE TM_0186"/>
    <property type="match status" value="1"/>
</dbReference>
<dbReference type="EMBL" id="CP001511">
    <property type="protein sequence ID" value="ACS43647.1"/>
    <property type="molecule type" value="Genomic_DNA"/>
</dbReference>
<dbReference type="NCBIfam" id="TIGR00277">
    <property type="entry name" value="HDIG"/>
    <property type="match status" value="1"/>
</dbReference>
<dbReference type="GO" id="GO:0000160">
    <property type="term" value="P:phosphorelay signal transduction system"/>
    <property type="evidence" value="ECO:0007669"/>
    <property type="project" value="InterPro"/>
</dbReference>
<dbReference type="RefSeq" id="WP_012754084.1">
    <property type="nucleotide sequence ID" value="NC_012811.1"/>
</dbReference>
<evidence type="ECO:0000259" key="4">
    <source>
        <dbReference type="PROSITE" id="PS51832"/>
    </source>
</evidence>
<evidence type="ECO:0000259" key="2">
    <source>
        <dbReference type="PROSITE" id="PS50110"/>
    </source>
</evidence>
<dbReference type="AlphaFoldDB" id="C5B5B5"/>
<dbReference type="HOGENOM" id="CLU_000445_92_10_5"/>
<organism evidence="5 6">
    <name type="scientific">Methylorubrum extorquens (strain ATCC 14718 / DSM 1338 / JCM 2805 / NCIMB 9133 / AM1)</name>
    <name type="common">Methylobacterium extorquens</name>
    <dbReference type="NCBI Taxonomy" id="272630"/>
    <lineage>
        <taxon>Bacteria</taxon>
        <taxon>Pseudomonadati</taxon>
        <taxon>Pseudomonadota</taxon>
        <taxon>Alphaproteobacteria</taxon>
        <taxon>Hyphomicrobiales</taxon>
        <taxon>Methylobacteriaceae</taxon>
        <taxon>Methylorubrum</taxon>
    </lineage>
</organism>
<name>C5B5B5_METEA</name>
<dbReference type="PROSITE" id="PS51831">
    <property type="entry name" value="HD"/>
    <property type="match status" value="1"/>
</dbReference>
<dbReference type="SUPFAM" id="SSF109604">
    <property type="entry name" value="HD-domain/PDEase-like"/>
    <property type="match status" value="1"/>
</dbReference>
<keyword evidence="6" id="KW-1185">Reference proteome</keyword>
<dbReference type="Proteomes" id="UP000009081">
    <property type="component" value="Plasmid megaplasmid"/>
</dbReference>
<dbReference type="InterPro" id="IPR011006">
    <property type="entry name" value="CheY-like_superfamily"/>
</dbReference>
<dbReference type="Pfam" id="PF00072">
    <property type="entry name" value="Response_reg"/>
    <property type="match status" value="1"/>
</dbReference>
<dbReference type="OrthoDB" id="9802066at2"/>
<dbReference type="Gene3D" id="3.40.50.2300">
    <property type="match status" value="1"/>
</dbReference>
<feature type="domain" description="Response regulatory" evidence="2">
    <location>
        <begin position="2"/>
        <end position="118"/>
    </location>
</feature>
<reference evidence="5 6" key="1">
    <citation type="journal article" date="2009" name="PLoS ONE">
        <title>Methylobacterium genome sequences: a reference blueprint to investigate microbial metabolism of C1 compounds from natural and industrial sources.</title>
        <authorList>
            <person name="Vuilleumier S."/>
            <person name="Chistoserdova L."/>
            <person name="Lee M.-C."/>
            <person name="Bringel F."/>
            <person name="Lajus A."/>
            <person name="Zhou Y."/>
            <person name="Gourion B."/>
            <person name="Barbe V."/>
            <person name="Chang J."/>
            <person name="Cruveiller S."/>
            <person name="Dossat C."/>
            <person name="Gillett W."/>
            <person name="Gruffaz C."/>
            <person name="Haugen E."/>
            <person name="Hourcade E."/>
            <person name="Levy R."/>
            <person name="Mangenot S."/>
            <person name="Muller E."/>
            <person name="Nadalig T."/>
            <person name="Pagni M."/>
            <person name="Penny C."/>
            <person name="Peyraud R."/>
            <person name="Robinson D.G."/>
            <person name="Roche D."/>
            <person name="Rouy Z."/>
            <person name="Saenampechek C."/>
            <person name="Salvignol G."/>
            <person name="Vallenet D."/>
            <person name="Wu Z."/>
            <person name="Marx C.J."/>
            <person name="Vorholt J.A."/>
            <person name="Olson M.V."/>
            <person name="Kaul R."/>
            <person name="Weissenbach J."/>
            <person name="Medigue C."/>
            <person name="Lidstrom M.E."/>
        </authorList>
    </citation>
    <scope>NUCLEOTIDE SEQUENCE [LARGE SCALE GENOMIC DNA]</scope>
    <source>
        <strain evidence="6">ATCC 14718 / DSM 1338 / JCM 2805 / NCIMB 9133 / AM1</strain>
    </source>
</reference>
<dbReference type="PROSITE" id="PS50110">
    <property type="entry name" value="RESPONSE_REGULATORY"/>
    <property type="match status" value="1"/>
</dbReference>
<geneLocation type="plasmid" evidence="5 6">
    <name>megaplasmid</name>
</geneLocation>
<feature type="domain" description="HD" evidence="3">
    <location>
        <begin position="167"/>
        <end position="291"/>
    </location>
</feature>
<dbReference type="SUPFAM" id="SSF52172">
    <property type="entry name" value="CheY-like"/>
    <property type="match status" value="1"/>
</dbReference>
<dbReference type="Pfam" id="PF13487">
    <property type="entry name" value="HD_5"/>
    <property type="match status" value="1"/>
</dbReference>
<dbReference type="InterPro" id="IPR006674">
    <property type="entry name" value="HD_domain"/>
</dbReference>
<evidence type="ECO:0000313" key="6">
    <source>
        <dbReference type="Proteomes" id="UP000009081"/>
    </source>
</evidence>
<keyword evidence="1" id="KW-0597">Phosphoprotein</keyword>
<keyword evidence="5" id="KW-0614">Plasmid</keyword>
<evidence type="ECO:0000259" key="3">
    <source>
        <dbReference type="PROSITE" id="PS51831"/>
    </source>
</evidence>
<evidence type="ECO:0000313" key="5">
    <source>
        <dbReference type="EMBL" id="ACS43647.1"/>
    </source>
</evidence>
<dbReference type="InterPro" id="IPR006675">
    <property type="entry name" value="HDIG_dom"/>
</dbReference>
<sequence length="346" mass="38471">MHVVLVDDNRSNLAVFGRILRGFEESEVVAFHDPLEGFEYTLGNPVDLVIVDYRMPGMDGIEFIRRFRDAHGPAAHVIMVTMAEEREVRYSAFDAGANEHITRPLDHREFRVRIANVKKLVAAQKALQAEKLSLDRLVAAQRAQIERGAEELVGRLLRAAERRDDDTGSHIVRMAETARVIARRLGLDGETVRLIHRASPMHDIGKIGVPDAVLLKPGRLDAAERRIMESHVEEGYEILRDSTIPLVQVAAEIASSHHERWDGTGYPKGLKGEQIPLSGRIAAVADVFDALTSDRPYKQAWPAERAIAYLRENAGRQFDPACVQAFVEGWGEIAPVYGLAPVEVAA</sequence>
<dbReference type="GO" id="GO:0008081">
    <property type="term" value="F:phosphoric diester hydrolase activity"/>
    <property type="evidence" value="ECO:0007669"/>
    <property type="project" value="UniProtKB-ARBA"/>
</dbReference>
<proteinExistence type="predicted"/>
<dbReference type="InterPro" id="IPR037522">
    <property type="entry name" value="HD_GYP_dom"/>
</dbReference>
<dbReference type="CDD" id="cd00077">
    <property type="entry name" value="HDc"/>
    <property type="match status" value="1"/>
</dbReference>
<dbReference type="PANTHER" id="PTHR45228">
    <property type="entry name" value="CYCLIC DI-GMP PHOSPHODIESTERASE TM_0186-RELATED"/>
    <property type="match status" value="1"/>
</dbReference>
<dbReference type="InterPro" id="IPR001789">
    <property type="entry name" value="Sig_transdc_resp-reg_receiver"/>
</dbReference>
<dbReference type="PROSITE" id="PS51832">
    <property type="entry name" value="HD_GYP"/>
    <property type="match status" value="1"/>
</dbReference>
<dbReference type="KEGG" id="mea:Mex_2p0809"/>
<dbReference type="Gene3D" id="1.10.3210.10">
    <property type="entry name" value="Hypothetical protein af1432"/>
    <property type="match status" value="1"/>
</dbReference>
<evidence type="ECO:0000256" key="1">
    <source>
        <dbReference type="PROSITE-ProRule" id="PRU00169"/>
    </source>
</evidence>
<feature type="modified residue" description="4-aspartylphosphate" evidence="1">
    <location>
        <position position="52"/>
    </location>
</feature>
<dbReference type="SMART" id="SM00448">
    <property type="entry name" value="REC"/>
    <property type="match status" value="1"/>
</dbReference>
<gene>
    <name evidence="5" type="ordered locus">MexAM1_META2p0809</name>
</gene>